<reference evidence="2 3" key="1">
    <citation type="submission" date="2019-05" db="EMBL/GenBank/DDBJ databases">
        <title>Another draft genome of Portunus trituberculatus and its Hox gene families provides insights of decapod evolution.</title>
        <authorList>
            <person name="Jeong J.-H."/>
            <person name="Song I."/>
            <person name="Kim S."/>
            <person name="Choi T."/>
            <person name="Kim D."/>
            <person name="Ryu S."/>
            <person name="Kim W."/>
        </authorList>
    </citation>
    <scope>NUCLEOTIDE SEQUENCE [LARGE SCALE GENOMIC DNA]</scope>
    <source>
        <tissue evidence="2">Muscle</tissue>
    </source>
</reference>
<accession>A0A5B7IMK4</accession>
<protein>
    <submittedName>
        <fullName evidence="2">Uncharacterized protein</fullName>
    </submittedName>
</protein>
<proteinExistence type="predicted"/>
<sequence>MMTDGCRSACLDRDRHECCRSDGFLHVLYLSSCSCALVLCYDEVDITTLGIKDKLKEEEEEEEGEEKARLHSIQSSVSVLI</sequence>
<feature type="compositionally biased region" description="Polar residues" evidence="1">
    <location>
        <begin position="72"/>
        <end position="81"/>
    </location>
</feature>
<gene>
    <name evidence="2" type="ORF">E2C01_077626</name>
</gene>
<organism evidence="2 3">
    <name type="scientific">Portunus trituberculatus</name>
    <name type="common">Swimming crab</name>
    <name type="synonym">Neptunus trituberculatus</name>
    <dbReference type="NCBI Taxonomy" id="210409"/>
    <lineage>
        <taxon>Eukaryota</taxon>
        <taxon>Metazoa</taxon>
        <taxon>Ecdysozoa</taxon>
        <taxon>Arthropoda</taxon>
        <taxon>Crustacea</taxon>
        <taxon>Multicrustacea</taxon>
        <taxon>Malacostraca</taxon>
        <taxon>Eumalacostraca</taxon>
        <taxon>Eucarida</taxon>
        <taxon>Decapoda</taxon>
        <taxon>Pleocyemata</taxon>
        <taxon>Brachyura</taxon>
        <taxon>Eubrachyura</taxon>
        <taxon>Portunoidea</taxon>
        <taxon>Portunidae</taxon>
        <taxon>Portuninae</taxon>
        <taxon>Portunus</taxon>
    </lineage>
</organism>
<evidence type="ECO:0000256" key="1">
    <source>
        <dbReference type="SAM" id="MobiDB-lite"/>
    </source>
</evidence>
<feature type="region of interest" description="Disordered" evidence="1">
    <location>
        <begin position="57"/>
        <end position="81"/>
    </location>
</feature>
<dbReference type="AlphaFoldDB" id="A0A5B7IMK4"/>
<keyword evidence="3" id="KW-1185">Reference proteome</keyword>
<name>A0A5B7IMK4_PORTR</name>
<dbReference type="PROSITE" id="PS51257">
    <property type="entry name" value="PROKAR_LIPOPROTEIN"/>
    <property type="match status" value="1"/>
</dbReference>
<dbReference type="EMBL" id="VSRR010061114">
    <property type="protein sequence ID" value="MPC82937.1"/>
    <property type="molecule type" value="Genomic_DNA"/>
</dbReference>
<comment type="caution">
    <text evidence="2">The sequence shown here is derived from an EMBL/GenBank/DDBJ whole genome shotgun (WGS) entry which is preliminary data.</text>
</comment>
<dbReference type="Proteomes" id="UP000324222">
    <property type="component" value="Unassembled WGS sequence"/>
</dbReference>
<evidence type="ECO:0000313" key="3">
    <source>
        <dbReference type="Proteomes" id="UP000324222"/>
    </source>
</evidence>
<evidence type="ECO:0000313" key="2">
    <source>
        <dbReference type="EMBL" id="MPC82937.1"/>
    </source>
</evidence>